<dbReference type="PANTHER" id="PTHR11839">
    <property type="entry name" value="UDP/ADP-SUGAR PYROPHOSPHATASE"/>
    <property type="match status" value="1"/>
</dbReference>
<dbReference type="PROSITE" id="PS00893">
    <property type="entry name" value="NUDIX_BOX"/>
    <property type="match status" value="1"/>
</dbReference>
<accession>A0A2S4JPE3</accession>
<dbReference type="OrthoDB" id="9806150at2"/>
<sequence>MKQDDSDSFLIWQEKERTGLAETPVFSLVKSLRRSFSGQERTYYVMDAPDWVNLVALTRDRSGRECFVMVRQFRHGSNRISLEFPGGVVDPGETPGQAALRELREETGYGLRECSSREEPEFLGSVNPNPALMNNRCHTYFVAAVEKVCEPAPESDEHLEVCLVPPEELLTGEGAAEFDHAMMRVALGFFLERSGRPGAPG</sequence>
<dbReference type="PRINTS" id="PR00502">
    <property type="entry name" value="NUDIXFAMILY"/>
</dbReference>
<keyword evidence="1 2" id="KW-0378">Hydrolase</keyword>
<evidence type="ECO:0000259" key="3">
    <source>
        <dbReference type="PROSITE" id="PS51462"/>
    </source>
</evidence>
<reference evidence="5" key="1">
    <citation type="submission" date="2015-12" db="EMBL/GenBank/DDBJ databases">
        <authorList>
            <person name="Lodha T.D."/>
            <person name="Chintalapati S."/>
            <person name="Chintalapati V.R."/>
            <person name="Sravanthi T."/>
        </authorList>
    </citation>
    <scope>NUCLEOTIDE SEQUENCE [LARGE SCALE GENOMIC DNA]</scope>
    <source>
        <strain evidence="5">JC133</strain>
    </source>
</reference>
<dbReference type="PANTHER" id="PTHR11839:SF1">
    <property type="entry name" value="ADP-SUGAR PYROPHOSPHATASE"/>
    <property type="match status" value="1"/>
</dbReference>
<comment type="caution">
    <text evidence="4">The sequence shown here is derived from an EMBL/GenBank/DDBJ whole genome shotgun (WGS) entry which is preliminary data.</text>
</comment>
<dbReference type="GO" id="GO:0016462">
    <property type="term" value="F:pyrophosphatase activity"/>
    <property type="evidence" value="ECO:0007669"/>
    <property type="project" value="UniProtKB-ARBA"/>
</dbReference>
<evidence type="ECO:0000256" key="1">
    <source>
        <dbReference type="ARBA" id="ARBA00022801"/>
    </source>
</evidence>
<dbReference type="Gene3D" id="3.90.79.10">
    <property type="entry name" value="Nucleoside Triphosphate Pyrophosphohydrolase"/>
    <property type="match status" value="1"/>
</dbReference>
<dbReference type="InterPro" id="IPR000086">
    <property type="entry name" value="NUDIX_hydrolase_dom"/>
</dbReference>
<evidence type="ECO:0000256" key="2">
    <source>
        <dbReference type="RuleBase" id="RU003476"/>
    </source>
</evidence>
<comment type="similarity">
    <text evidence="2">Belongs to the Nudix hydrolase family.</text>
</comment>
<keyword evidence="5" id="KW-1185">Reference proteome</keyword>
<dbReference type="InterPro" id="IPR015797">
    <property type="entry name" value="NUDIX_hydrolase-like_dom_sf"/>
</dbReference>
<name>A0A2S4JPE3_9SPIO</name>
<dbReference type="PROSITE" id="PS51462">
    <property type="entry name" value="NUDIX"/>
    <property type="match status" value="1"/>
</dbReference>
<proteinExistence type="inferred from homology"/>
<evidence type="ECO:0000313" key="5">
    <source>
        <dbReference type="Proteomes" id="UP000237350"/>
    </source>
</evidence>
<feature type="domain" description="Nudix hydrolase" evidence="3">
    <location>
        <begin position="49"/>
        <end position="191"/>
    </location>
</feature>
<dbReference type="AlphaFoldDB" id="A0A2S4JPE3"/>
<protein>
    <recommendedName>
        <fullName evidence="3">Nudix hydrolase domain-containing protein</fullName>
    </recommendedName>
</protein>
<dbReference type="SUPFAM" id="SSF55811">
    <property type="entry name" value="Nudix"/>
    <property type="match status" value="1"/>
</dbReference>
<dbReference type="CDD" id="cd03424">
    <property type="entry name" value="NUDIX_ADPRase_Nudt5_UGPPase_Nudt14"/>
    <property type="match status" value="1"/>
</dbReference>
<dbReference type="Pfam" id="PF00293">
    <property type="entry name" value="NUDIX"/>
    <property type="match status" value="1"/>
</dbReference>
<evidence type="ECO:0000313" key="4">
    <source>
        <dbReference type="EMBL" id="POR01343.1"/>
    </source>
</evidence>
<gene>
    <name evidence="4" type="ORF">AU468_08485</name>
</gene>
<dbReference type="RefSeq" id="WP_103680339.1">
    <property type="nucleotide sequence ID" value="NZ_LPWH01000067.1"/>
</dbReference>
<dbReference type="GO" id="GO:0006753">
    <property type="term" value="P:nucleoside phosphate metabolic process"/>
    <property type="evidence" value="ECO:0007669"/>
    <property type="project" value="TreeGrafter"/>
</dbReference>
<organism evidence="4 5">
    <name type="scientific">Alkalispirochaeta sphaeroplastigenens</name>
    <dbReference type="NCBI Taxonomy" id="1187066"/>
    <lineage>
        <taxon>Bacteria</taxon>
        <taxon>Pseudomonadati</taxon>
        <taxon>Spirochaetota</taxon>
        <taxon>Spirochaetia</taxon>
        <taxon>Spirochaetales</taxon>
        <taxon>Spirochaetaceae</taxon>
        <taxon>Alkalispirochaeta</taxon>
    </lineage>
</organism>
<dbReference type="InterPro" id="IPR020476">
    <property type="entry name" value="Nudix_hydrolase"/>
</dbReference>
<dbReference type="Proteomes" id="UP000237350">
    <property type="component" value="Unassembled WGS sequence"/>
</dbReference>
<dbReference type="GO" id="GO:0019693">
    <property type="term" value="P:ribose phosphate metabolic process"/>
    <property type="evidence" value="ECO:0007669"/>
    <property type="project" value="TreeGrafter"/>
</dbReference>
<dbReference type="InterPro" id="IPR020084">
    <property type="entry name" value="NUDIX_hydrolase_CS"/>
</dbReference>
<dbReference type="EMBL" id="LPWH01000067">
    <property type="protein sequence ID" value="POR01343.1"/>
    <property type="molecule type" value="Genomic_DNA"/>
</dbReference>